<accession>A0A251U4U2</accession>
<proteinExistence type="predicted"/>
<name>A0A251U4U2_HELAN</name>
<evidence type="ECO:0000313" key="1">
    <source>
        <dbReference type="EMBL" id="OTG18144.1"/>
    </source>
</evidence>
<organism evidence="1 2">
    <name type="scientific">Helianthus annuus</name>
    <name type="common">Common sunflower</name>
    <dbReference type="NCBI Taxonomy" id="4232"/>
    <lineage>
        <taxon>Eukaryota</taxon>
        <taxon>Viridiplantae</taxon>
        <taxon>Streptophyta</taxon>
        <taxon>Embryophyta</taxon>
        <taxon>Tracheophyta</taxon>
        <taxon>Spermatophyta</taxon>
        <taxon>Magnoliopsida</taxon>
        <taxon>eudicotyledons</taxon>
        <taxon>Gunneridae</taxon>
        <taxon>Pentapetalae</taxon>
        <taxon>asterids</taxon>
        <taxon>campanulids</taxon>
        <taxon>Asterales</taxon>
        <taxon>Asteraceae</taxon>
        <taxon>Asteroideae</taxon>
        <taxon>Heliantheae alliance</taxon>
        <taxon>Heliantheae</taxon>
        <taxon>Helianthus</taxon>
    </lineage>
</organism>
<evidence type="ECO:0000313" key="2">
    <source>
        <dbReference type="Proteomes" id="UP000215914"/>
    </source>
</evidence>
<dbReference type="InParanoid" id="A0A251U4U2"/>
<keyword evidence="2" id="KW-1185">Reference proteome</keyword>
<sequence length="50" mass="5562">MCICSHTFSYVDYKCLGIRSSGCILGLKFVDQSQNSSDLVAKMKNTELNL</sequence>
<reference evidence="2" key="1">
    <citation type="journal article" date="2017" name="Nature">
        <title>The sunflower genome provides insights into oil metabolism, flowering and Asterid evolution.</title>
        <authorList>
            <person name="Badouin H."/>
            <person name="Gouzy J."/>
            <person name="Grassa C.J."/>
            <person name="Murat F."/>
            <person name="Staton S.E."/>
            <person name="Cottret L."/>
            <person name="Lelandais-Briere C."/>
            <person name="Owens G.L."/>
            <person name="Carrere S."/>
            <person name="Mayjonade B."/>
            <person name="Legrand L."/>
            <person name="Gill N."/>
            <person name="Kane N.C."/>
            <person name="Bowers J.E."/>
            <person name="Hubner S."/>
            <person name="Bellec A."/>
            <person name="Berard A."/>
            <person name="Berges H."/>
            <person name="Blanchet N."/>
            <person name="Boniface M.C."/>
            <person name="Brunel D."/>
            <person name="Catrice O."/>
            <person name="Chaidir N."/>
            <person name="Claudel C."/>
            <person name="Donnadieu C."/>
            <person name="Faraut T."/>
            <person name="Fievet G."/>
            <person name="Helmstetter N."/>
            <person name="King M."/>
            <person name="Knapp S.J."/>
            <person name="Lai Z."/>
            <person name="Le Paslier M.C."/>
            <person name="Lippi Y."/>
            <person name="Lorenzon L."/>
            <person name="Mandel J.R."/>
            <person name="Marage G."/>
            <person name="Marchand G."/>
            <person name="Marquand E."/>
            <person name="Bret-Mestries E."/>
            <person name="Morien E."/>
            <person name="Nambeesan S."/>
            <person name="Nguyen T."/>
            <person name="Pegot-Espagnet P."/>
            <person name="Pouilly N."/>
            <person name="Raftis F."/>
            <person name="Sallet E."/>
            <person name="Schiex T."/>
            <person name="Thomas J."/>
            <person name="Vandecasteele C."/>
            <person name="Vares D."/>
            <person name="Vear F."/>
            <person name="Vautrin S."/>
            <person name="Crespi M."/>
            <person name="Mangin B."/>
            <person name="Burke J.M."/>
            <person name="Salse J."/>
            <person name="Munos S."/>
            <person name="Vincourt P."/>
            <person name="Rieseberg L.H."/>
            <person name="Langlade N.B."/>
        </authorList>
    </citation>
    <scope>NUCLEOTIDE SEQUENCE [LARGE SCALE GENOMIC DNA]</scope>
    <source>
        <strain evidence="2">cv. SF193</strain>
    </source>
</reference>
<protein>
    <submittedName>
        <fullName evidence="1">Uncharacterized protein</fullName>
    </submittedName>
</protein>
<dbReference type="EMBL" id="CM007897">
    <property type="protein sequence ID" value="OTG18144.1"/>
    <property type="molecule type" value="Genomic_DNA"/>
</dbReference>
<gene>
    <name evidence="1" type="ORF">HannXRQ_Chr08g0219911</name>
</gene>
<dbReference type="Proteomes" id="UP000215914">
    <property type="component" value="Chromosome 8"/>
</dbReference>
<dbReference type="AlphaFoldDB" id="A0A251U4U2"/>